<dbReference type="InterPro" id="IPR003594">
    <property type="entry name" value="HATPase_dom"/>
</dbReference>
<dbReference type="Gene3D" id="3.30.565.10">
    <property type="entry name" value="Histidine kinase-like ATPase, C-terminal domain"/>
    <property type="match status" value="1"/>
</dbReference>
<keyword evidence="3" id="KW-0597">Phosphoprotein</keyword>
<dbReference type="Proteomes" id="UP000199109">
    <property type="component" value="Unassembled WGS sequence"/>
</dbReference>
<protein>
    <recommendedName>
        <fullName evidence="2">histidine kinase</fullName>
        <ecNumber evidence="2">2.7.13.3</ecNumber>
    </recommendedName>
</protein>
<dbReference type="PROSITE" id="PS50112">
    <property type="entry name" value="PAS"/>
    <property type="match status" value="1"/>
</dbReference>
<evidence type="ECO:0000256" key="5">
    <source>
        <dbReference type="ARBA" id="ARBA00022777"/>
    </source>
</evidence>
<gene>
    <name evidence="9" type="ORF">SAMN05421636_108131</name>
</gene>
<dbReference type="InterPro" id="IPR001610">
    <property type="entry name" value="PAC"/>
</dbReference>
<dbReference type="InterPro" id="IPR004358">
    <property type="entry name" value="Sig_transdc_His_kin-like_C"/>
</dbReference>
<keyword evidence="10" id="KW-1185">Reference proteome</keyword>
<dbReference type="PANTHER" id="PTHR43304">
    <property type="entry name" value="PHYTOCHROME-LIKE PROTEIN CPH1"/>
    <property type="match status" value="1"/>
</dbReference>
<dbReference type="SUPFAM" id="SSF55785">
    <property type="entry name" value="PYP-like sensor domain (PAS domain)"/>
    <property type="match status" value="3"/>
</dbReference>
<dbReference type="SMART" id="SM00086">
    <property type="entry name" value="PAC"/>
    <property type="match status" value="3"/>
</dbReference>
<proteinExistence type="predicted"/>
<dbReference type="NCBIfam" id="TIGR00229">
    <property type="entry name" value="sensory_box"/>
    <property type="match status" value="1"/>
</dbReference>
<dbReference type="InterPro" id="IPR000700">
    <property type="entry name" value="PAS-assoc_C"/>
</dbReference>
<accession>A0A1G7GGH7</accession>
<dbReference type="EC" id="2.7.13.3" evidence="2"/>
<evidence type="ECO:0000259" key="6">
    <source>
        <dbReference type="PROSITE" id="PS50109"/>
    </source>
</evidence>
<dbReference type="Gene3D" id="3.30.450.20">
    <property type="entry name" value="PAS domain"/>
    <property type="match status" value="3"/>
</dbReference>
<sequence>MLKGAPTATQSYLIKQLPSATVFVNERFEVVHASDQWIADFELDPFDIQGKPISQLLTKTGHSWEQALQACISGNSDETKVHLNLDTATGETWSEWTCIPWHDEQENIIGLIIQTEDITRRKLLEEQNKKLNSHLKATSEIGKIGSWEYCFKENTLTWCDMTRIIHEVSDDFVPTLDNAVNFYKDGHSRNTMAMVIHEATAKGISYSERLQIVTAQGKELWVQTAGRPIFIEGKVVGLTGTFQNIDEQVTSEIKTKKSEHLLRTLIDNLPLNVFIKDTDSRKILVNKSECDYLGVSHPEELLGKTDFELYDEDVAQISRKEDLRVMETLRPILSQETWNRKKNGKKTTFLTSKIPLLDETGKASGLIGISLDITDIKQKEEELRDLVNVASLQNKKLINFAHIVSHNLRSHSANFSMLLDFLVNEKDESEKDNLLKMLINASDNLLVTLENLNEVVDINTNVNLDKKPIPLKNKIDTVVHNLSAYLGKNNAHVTNTVCDSTEIQVIPAYIDSILMNFITNSVRYKDPERDANITFSAKDEEGYTVLSITDNGLGIDLEKYGDKLFGMYKTFHKHCDARGIGLYITKNQIEAMNGKVGIESEVGVGTKFTIYFKKKND</sequence>
<reference evidence="9 10" key="1">
    <citation type="submission" date="2016-10" db="EMBL/GenBank/DDBJ databases">
        <authorList>
            <person name="de Groot N.N."/>
        </authorList>
    </citation>
    <scope>NUCLEOTIDE SEQUENCE [LARGE SCALE GENOMIC DNA]</scope>
    <source>
        <strain evidence="9 10">DSM 23421</strain>
    </source>
</reference>
<dbReference type="OrthoDB" id="5522855at2"/>
<keyword evidence="5" id="KW-0418">Kinase</keyword>
<dbReference type="InterPro" id="IPR035965">
    <property type="entry name" value="PAS-like_dom_sf"/>
</dbReference>
<dbReference type="RefSeq" id="WP_091871541.1">
    <property type="nucleotide sequence ID" value="NZ_FNAO01000008.1"/>
</dbReference>
<dbReference type="SMART" id="SM00387">
    <property type="entry name" value="HATPase_c"/>
    <property type="match status" value="1"/>
</dbReference>
<dbReference type="Pfam" id="PF13426">
    <property type="entry name" value="PAS_9"/>
    <property type="match status" value="1"/>
</dbReference>
<evidence type="ECO:0000313" key="10">
    <source>
        <dbReference type="Proteomes" id="UP000199109"/>
    </source>
</evidence>
<keyword evidence="4" id="KW-0808">Transferase</keyword>
<dbReference type="PROSITE" id="PS50109">
    <property type="entry name" value="HIS_KIN"/>
    <property type="match status" value="1"/>
</dbReference>
<feature type="domain" description="PAS" evidence="7">
    <location>
        <begin position="258"/>
        <end position="299"/>
    </location>
</feature>
<dbReference type="PRINTS" id="PR00344">
    <property type="entry name" value="BCTRLSENSOR"/>
</dbReference>
<dbReference type="InterPro" id="IPR013656">
    <property type="entry name" value="PAS_4"/>
</dbReference>
<comment type="catalytic activity">
    <reaction evidence="1">
        <text>ATP + protein L-histidine = ADP + protein N-phospho-L-histidine.</text>
        <dbReference type="EC" id="2.7.13.3"/>
    </reaction>
</comment>
<dbReference type="InterPro" id="IPR000014">
    <property type="entry name" value="PAS"/>
</dbReference>
<dbReference type="InterPro" id="IPR036890">
    <property type="entry name" value="HATPase_C_sf"/>
</dbReference>
<dbReference type="PANTHER" id="PTHR43304:SF1">
    <property type="entry name" value="PAC DOMAIN-CONTAINING PROTEIN"/>
    <property type="match status" value="1"/>
</dbReference>
<dbReference type="PROSITE" id="PS50113">
    <property type="entry name" value="PAC"/>
    <property type="match status" value="1"/>
</dbReference>
<dbReference type="GO" id="GO:0004673">
    <property type="term" value="F:protein histidine kinase activity"/>
    <property type="evidence" value="ECO:0007669"/>
    <property type="project" value="UniProtKB-EC"/>
</dbReference>
<evidence type="ECO:0000256" key="3">
    <source>
        <dbReference type="ARBA" id="ARBA00022553"/>
    </source>
</evidence>
<evidence type="ECO:0000256" key="1">
    <source>
        <dbReference type="ARBA" id="ARBA00000085"/>
    </source>
</evidence>
<name>A0A1G7GGH7_9FLAO</name>
<dbReference type="STRING" id="641691.SAMN05421636_108131"/>
<dbReference type="SUPFAM" id="SSF55874">
    <property type="entry name" value="ATPase domain of HSP90 chaperone/DNA topoisomerase II/histidine kinase"/>
    <property type="match status" value="1"/>
</dbReference>
<dbReference type="EMBL" id="FNAO01000008">
    <property type="protein sequence ID" value="SDE87201.1"/>
    <property type="molecule type" value="Genomic_DNA"/>
</dbReference>
<organism evidence="9 10">
    <name type="scientific">Pricia antarctica</name>
    <dbReference type="NCBI Taxonomy" id="641691"/>
    <lineage>
        <taxon>Bacteria</taxon>
        <taxon>Pseudomonadati</taxon>
        <taxon>Bacteroidota</taxon>
        <taxon>Flavobacteriia</taxon>
        <taxon>Flavobacteriales</taxon>
        <taxon>Flavobacteriaceae</taxon>
        <taxon>Pricia</taxon>
    </lineage>
</organism>
<dbReference type="InterPro" id="IPR005467">
    <property type="entry name" value="His_kinase_dom"/>
</dbReference>
<evidence type="ECO:0000259" key="7">
    <source>
        <dbReference type="PROSITE" id="PS50112"/>
    </source>
</evidence>
<evidence type="ECO:0000256" key="2">
    <source>
        <dbReference type="ARBA" id="ARBA00012438"/>
    </source>
</evidence>
<feature type="domain" description="PAC" evidence="8">
    <location>
        <begin position="333"/>
        <end position="385"/>
    </location>
</feature>
<dbReference type="AlphaFoldDB" id="A0A1G7GGH7"/>
<dbReference type="Pfam" id="PF02518">
    <property type="entry name" value="HATPase_c"/>
    <property type="match status" value="1"/>
</dbReference>
<dbReference type="InterPro" id="IPR052162">
    <property type="entry name" value="Sensor_kinase/Photoreceptor"/>
</dbReference>
<evidence type="ECO:0000256" key="4">
    <source>
        <dbReference type="ARBA" id="ARBA00022679"/>
    </source>
</evidence>
<dbReference type="CDD" id="cd00130">
    <property type="entry name" value="PAS"/>
    <property type="match status" value="1"/>
</dbReference>
<dbReference type="Pfam" id="PF08448">
    <property type="entry name" value="PAS_4"/>
    <property type="match status" value="2"/>
</dbReference>
<feature type="domain" description="Histidine kinase" evidence="6">
    <location>
        <begin position="403"/>
        <end position="616"/>
    </location>
</feature>
<evidence type="ECO:0000259" key="8">
    <source>
        <dbReference type="PROSITE" id="PS50113"/>
    </source>
</evidence>
<evidence type="ECO:0000313" key="9">
    <source>
        <dbReference type="EMBL" id="SDE87201.1"/>
    </source>
</evidence>
<dbReference type="SMART" id="SM00091">
    <property type="entry name" value="PAS"/>
    <property type="match status" value="2"/>
</dbReference>